<dbReference type="PANTHER" id="PTHR12979">
    <property type="entry name" value="CCR4-NOT TRANSCRIPTION COMPLEX SUBUNIT 10"/>
    <property type="match status" value="1"/>
</dbReference>
<proteinExistence type="predicted"/>
<sequence>MNMCKEHIRISPSLAENHKILKIDTMVIFALGIFEDKDGCPFLKVTAANFLDAAIIWYHLHEYSKALSVLEPLYHNIEPIEERTALHVCLLLLDVALACQECMMPFKELM</sequence>
<evidence type="ECO:0000313" key="2">
    <source>
        <dbReference type="Proteomes" id="UP000326939"/>
    </source>
</evidence>
<reference evidence="2" key="1">
    <citation type="journal article" date="2019" name="Gigascience">
        <title>De novo genome assembly of the endangered Acer yangbiense, a plant species with extremely small populations endemic to Yunnan Province, China.</title>
        <authorList>
            <person name="Yang J."/>
            <person name="Wariss H.M."/>
            <person name="Tao L."/>
            <person name="Zhang R."/>
            <person name="Yun Q."/>
            <person name="Hollingsworth P."/>
            <person name="Dao Z."/>
            <person name="Luo G."/>
            <person name="Guo H."/>
            <person name="Ma Y."/>
            <person name="Sun W."/>
        </authorList>
    </citation>
    <scope>NUCLEOTIDE SEQUENCE [LARGE SCALE GENOMIC DNA]</scope>
    <source>
        <strain evidence="2">cv. br00</strain>
    </source>
</reference>
<dbReference type="GO" id="GO:0006402">
    <property type="term" value="P:mRNA catabolic process"/>
    <property type="evidence" value="ECO:0007669"/>
    <property type="project" value="TreeGrafter"/>
</dbReference>
<dbReference type="EMBL" id="VDCV01000010">
    <property type="protein sequence ID" value="KAB5537458.1"/>
    <property type="molecule type" value="Genomic_DNA"/>
</dbReference>
<dbReference type="AlphaFoldDB" id="A0A5N5L4P3"/>
<dbReference type="GO" id="GO:0030014">
    <property type="term" value="C:CCR4-NOT complex"/>
    <property type="evidence" value="ECO:0007669"/>
    <property type="project" value="InterPro"/>
</dbReference>
<organism evidence="1 2">
    <name type="scientific">Salix brachista</name>
    <dbReference type="NCBI Taxonomy" id="2182728"/>
    <lineage>
        <taxon>Eukaryota</taxon>
        <taxon>Viridiplantae</taxon>
        <taxon>Streptophyta</taxon>
        <taxon>Embryophyta</taxon>
        <taxon>Tracheophyta</taxon>
        <taxon>Spermatophyta</taxon>
        <taxon>Magnoliopsida</taxon>
        <taxon>eudicotyledons</taxon>
        <taxon>Gunneridae</taxon>
        <taxon>Pentapetalae</taxon>
        <taxon>rosids</taxon>
        <taxon>fabids</taxon>
        <taxon>Malpighiales</taxon>
        <taxon>Salicaceae</taxon>
        <taxon>Saliceae</taxon>
        <taxon>Salix</taxon>
    </lineage>
</organism>
<dbReference type="GO" id="GO:0017148">
    <property type="term" value="P:negative regulation of translation"/>
    <property type="evidence" value="ECO:0007669"/>
    <property type="project" value="TreeGrafter"/>
</dbReference>
<evidence type="ECO:0000313" key="1">
    <source>
        <dbReference type="EMBL" id="KAB5537458.1"/>
    </source>
</evidence>
<protein>
    <submittedName>
        <fullName evidence="1">Uncharacterized protein</fullName>
    </submittedName>
</protein>
<keyword evidence="2" id="KW-1185">Reference proteome</keyword>
<dbReference type="InterPro" id="IPR039740">
    <property type="entry name" value="CNOT10"/>
</dbReference>
<dbReference type="PANTHER" id="PTHR12979:SF5">
    <property type="entry name" value="CCR4-NOT TRANSCRIPTION COMPLEX SUBUNIT 10"/>
    <property type="match status" value="1"/>
</dbReference>
<dbReference type="Proteomes" id="UP000326939">
    <property type="component" value="Chromosome 10"/>
</dbReference>
<accession>A0A5N5L4P3</accession>
<gene>
    <name evidence="1" type="ORF">DKX38_014991</name>
</gene>
<comment type="caution">
    <text evidence="1">The sequence shown here is derived from an EMBL/GenBank/DDBJ whole genome shotgun (WGS) entry which is preliminary data.</text>
</comment>
<name>A0A5N5L4P3_9ROSI</name>